<sequence length="116" mass="13388">MGKIFSILKCKCPNCDTGDMFNHKGNIFLFKIPEMNKRCEQCDFKFEKETGFFFGAMFVSYALGAAEMIASLVLFWNIVDLSPLMVFSIIVVIAVLLSTFNFRLSRSIWTHIFYKN</sequence>
<dbReference type="Pfam" id="PF06170">
    <property type="entry name" value="DUF983"/>
    <property type="match status" value="1"/>
</dbReference>
<dbReference type="EMBL" id="JADOET010000006">
    <property type="protein sequence ID" value="MBF8150087.1"/>
    <property type="molecule type" value="Genomic_DNA"/>
</dbReference>
<reference evidence="2 3" key="1">
    <citation type="submission" date="2020-11" db="EMBL/GenBank/DDBJ databases">
        <title>Winogradskyella marina sp. nov., isolated from marine sediment.</title>
        <authorList>
            <person name="Bo J."/>
            <person name="Wang S."/>
            <person name="Song X."/>
            <person name="Du Z."/>
        </authorList>
    </citation>
    <scope>NUCLEOTIDE SEQUENCE [LARGE SCALE GENOMIC DNA]</scope>
    <source>
        <strain evidence="2 3">F6397</strain>
    </source>
</reference>
<evidence type="ECO:0000256" key="1">
    <source>
        <dbReference type="SAM" id="Phobius"/>
    </source>
</evidence>
<name>A0ABS0EKL4_9FLAO</name>
<keyword evidence="1" id="KW-1133">Transmembrane helix</keyword>
<dbReference type="InterPro" id="IPR009325">
    <property type="entry name" value="DUF983"/>
</dbReference>
<evidence type="ECO:0000313" key="2">
    <source>
        <dbReference type="EMBL" id="MBF8150087.1"/>
    </source>
</evidence>
<dbReference type="Proteomes" id="UP000611215">
    <property type="component" value="Unassembled WGS sequence"/>
</dbReference>
<keyword evidence="1" id="KW-0472">Membrane</keyword>
<organism evidence="2 3">
    <name type="scientific">Winogradskyella marina</name>
    <dbReference type="NCBI Taxonomy" id="2785530"/>
    <lineage>
        <taxon>Bacteria</taxon>
        <taxon>Pseudomonadati</taxon>
        <taxon>Bacteroidota</taxon>
        <taxon>Flavobacteriia</taxon>
        <taxon>Flavobacteriales</taxon>
        <taxon>Flavobacteriaceae</taxon>
        <taxon>Winogradskyella</taxon>
    </lineage>
</organism>
<protein>
    <submittedName>
        <fullName evidence="2">DUF983 domain-containing protein</fullName>
    </submittedName>
</protein>
<evidence type="ECO:0000313" key="3">
    <source>
        <dbReference type="Proteomes" id="UP000611215"/>
    </source>
</evidence>
<feature type="transmembrane region" description="Helical" evidence="1">
    <location>
        <begin position="84"/>
        <end position="102"/>
    </location>
</feature>
<proteinExistence type="predicted"/>
<accession>A0ABS0EKL4</accession>
<gene>
    <name evidence="2" type="ORF">ITJ86_09280</name>
</gene>
<comment type="caution">
    <text evidence="2">The sequence shown here is derived from an EMBL/GenBank/DDBJ whole genome shotgun (WGS) entry which is preliminary data.</text>
</comment>
<keyword evidence="1" id="KW-0812">Transmembrane</keyword>
<feature type="transmembrane region" description="Helical" evidence="1">
    <location>
        <begin position="52"/>
        <end position="78"/>
    </location>
</feature>
<keyword evidence="3" id="KW-1185">Reference proteome</keyword>